<dbReference type="Proteomes" id="UP000714380">
    <property type="component" value="Unassembled WGS sequence"/>
</dbReference>
<keyword evidence="2" id="KW-0949">S-adenosyl-L-methionine</keyword>
<organism evidence="5 6">
    <name type="scientific">Thalassolituus marinus</name>
    <dbReference type="NCBI Taxonomy" id="671053"/>
    <lineage>
        <taxon>Bacteria</taxon>
        <taxon>Pseudomonadati</taxon>
        <taxon>Pseudomonadota</taxon>
        <taxon>Gammaproteobacteria</taxon>
        <taxon>Oceanospirillales</taxon>
        <taxon>Oceanospirillaceae</taxon>
        <taxon>Thalassolituus</taxon>
    </lineage>
</organism>
<evidence type="ECO:0000256" key="2">
    <source>
        <dbReference type="ARBA" id="ARBA00022691"/>
    </source>
</evidence>
<dbReference type="CDD" id="cd02440">
    <property type="entry name" value="AdoMet_MTases"/>
    <property type="match status" value="1"/>
</dbReference>
<dbReference type="Pfam" id="PF05175">
    <property type="entry name" value="MTS"/>
    <property type="match status" value="1"/>
</dbReference>
<gene>
    <name evidence="5" type="ORF">I9W95_00575</name>
</gene>
<comment type="caution">
    <text evidence="5">The sequence shown here is derived from an EMBL/GenBank/DDBJ whole genome shotgun (WGS) entry which is preliminary data.</text>
</comment>
<name>A0ABS7ZKI8_9GAMM</name>
<dbReference type="GO" id="GO:0008168">
    <property type="term" value="F:methyltransferase activity"/>
    <property type="evidence" value="ECO:0007669"/>
    <property type="project" value="UniProtKB-KW"/>
</dbReference>
<evidence type="ECO:0000313" key="6">
    <source>
        <dbReference type="Proteomes" id="UP000714380"/>
    </source>
</evidence>
<evidence type="ECO:0000259" key="4">
    <source>
        <dbReference type="Pfam" id="PF05175"/>
    </source>
</evidence>
<evidence type="ECO:0000256" key="1">
    <source>
        <dbReference type="ARBA" id="ARBA00022603"/>
    </source>
</evidence>
<dbReference type="SUPFAM" id="SSF53335">
    <property type="entry name" value="S-adenosyl-L-methionine-dependent methyltransferases"/>
    <property type="match status" value="1"/>
</dbReference>
<dbReference type="PANTHER" id="PTHR43317:SF1">
    <property type="entry name" value="THERMOSPERMINE SYNTHASE ACAULIS5"/>
    <property type="match status" value="1"/>
</dbReference>
<dbReference type="Gene3D" id="3.40.50.150">
    <property type="entry name" value="Vaccinia Virus protein VP39"/>
    <property type="match status" value="1"/>
</dbReference>
<protein>
    <submittedName>
        <fullName evidence="5">Methyltransferase</fullName>
    </submittedName>
</protein>
<dbReference type="InterPro" id="IPR029063">
    <property type="entry name" value="SAM-dependent_MTases_sf"/>
</dbReference>
<reference evidence="5 6" key="1">
    <citation type="submission" date="2020-12" db="EMBL/GenBank/DDBJ databases">
        <title>Novel Thalassolituus-related marine hydrocarbonoclastic bacteria mediated algae-derived hydrocarbons mineralization in twilight zone of the northern South China Sea.</title>
        <authorList>
            <person name="Dong C."/>
        </authorList>
    </citation>
    <scope>NUCLEOTIDE SEQUENCE [LARGE SCALE GENOMIC DNA]</scope>
    <source>
        <strain evidence="5 6">IMCC1826</strain>
    </source>
</reference>
<evidence type="ECO:0000313" key="5">
    <source>
        <dbReference type="EMBL" id="MCA6062094.1"/>
    </source>
</evidence>
<evidence type="ECO:0000256" key="3">
    <source>
        <dbReference type="ARBA" id="ARBA00023115"/>
    </source>
</evidence>
<proteinExistence type="predicted"/>
<feature type="domain" description="Methyltransferase small" evidence="4">
    <location>
        <begin position="47"/>
        <end position="202"/>
    </location>
</feature>
<sequence>MDLAGLAHLGRELHRRYDEFGPLLVFDDGNKRYLSFGTADEQSCQLKSAPTVLQHEYARAMAAVLIQFPDTAPPQQITLLGTGAGTLATALHQQLPASQIQAVDVRAAVFLLAHQYFALPRTPSITTHTADAGAFLRNSEPGQCDLLICDLYLADGLDPLVLQADFLQACARHLSERGWLVLNLWKEHREQSDCLNVLKTLFPQLLHSTTHDGNWVIWASRESRQISRSDARARCKQLAPQCGYNLWNASKGFYRHA</sequence>
<dbReference type="GO" id="GO:0032259">
    <property type="term" value="P:methylation"/>
    <property type="evidence" value="ECO:0007669"/>
    <property type="project" value="UniProtKB-KW"/>
</dbReference>
<keyword evidence="6" id="KW-1185">Reference proteome</keyword>
<keyword evidence="1 5" id="KW-0489">Methyltransferase</keyword>
<dbReference type="PANTHER" id="PTHR43317">
    <property type="entry name" value="THERMOSPERMINE SYNTHASE ACAULIS5"/>
    <property type="match status" value="1"/>
</dbReference>
<keyword evidence="1 5" id="KW-0808">Transferase</keyword>
<dbReference type="InterPro" id="IPR007848">
    <property type="entry name" value="Small_mtfrase_dom"/>
</dbReference>
<keyword evidence="3" id="KW-0620">Polyamine biosynthesis</keyword>
<dbReference type="RefSeq" id="WP_225670638.1">
    <property type="nucleotide sequence ID" value="NZ_JAEDAH010000002.1"/>
</dbReference>
<dbReference type="EMBL" id="JAEDAH010000002">
    <property type="protein sequence ID" value="MCA6062094.1"/>
    <property type="molecule type" value="Genomic_DNA"/>
</dbReference>
<accession>A0ABS7ZKI8</accession>